<protein>
    <submittedName>
        <fullName evidence="2">Uncharacterized protein</fullName>
    </submittedName>
</protein>
<dbReference type="EMBL" id="FOCX01000007">
    <property type="protein sequence ID" value="SEO01905.1"/>
    <property type="molecule type" value="Genomic_DNA"/>
</dbReference>
<evidence type="ECO:0000313" key="3">
    <source>
        <dbReference type="Proteomes" id="UP000198775"/>
    </source>
</evidence>
<evidence type="ECO:0000313" key="2">
    <source>
        <dbReference type="EMBL" id="SEO01905.1"/>
    </source>
</evidence>
<accession>A0A1H8L9T9</accession>
<keyword evidence="3" id="KW-1185">Reference proteome</keyword>
<gene>
    <name evidence="2" type="ORF">SAMN05216388_100765</name>
</gene>
<organism evidence="2 3">
    <name type="scientific">Halorientalis persicus</name>
    <dbReference type="NCBI Taxonomy" id="1367881"/>
    <lineage>
        <taxon>Archaea</taxon>
        <taxon>Methanobacteriati</taxon>
        <taxon>Methanobacteriota</taxon>
        <taxon>Stenosarchaea group</taxon>
        <taxon>Halobacteria</taxon>
        <taxon>Halobacteriales</taxon>
        <taxon>Haloarculaceae</taxon>
        <taxon>Halorientalis</taxon>
    </lineage>
</organism>
<dbReference type="AlphaFoldDB" id="A0A1H8L9T9"/>
<dbReference type="Proteomes" id="UP000198775">
    <property type="component" value="Unassembled WGS sequence"/>
</dbReference>
<evidence type="ECO:0000256" key="1">
    <source>
        <dbReference type="SAM" id="MobiDB-lite"/>
    </source>
</evidence>
<name>A0A1H8L9T9_9EURY</name>
<reference evidence="3" key="1">
    <citation type="submission" date="2016-10" db="EMBL/GenBank/DDBJ databases">
        <authorList>
            <person name="Varghese N."/>
            <person name="Submissions S."/>
        </authorList>
    </citation>
    <scope>NUCLEOTIDE SEQUENCE [LARGE SCALE GENOMIC DNA]</scope>
    <source>
        <strain evidence="3">IBRC-M 10043</strain>
    </source>
</reference>
<sequence>MLIFANGSHTGETRRTWCDGTPRPRVNTTMAEPAERIDTEIDEKYGEFETDDGDLIVYDRDAKAAWIQSNTVSPVEQ</sequence>
<proteinExistence type="predicted"/>
<feature type="region of interest" description="Disordered" evidence="1">
    <location>
        <begin position="1"/>
        <end position="27"/>
    </location>
</feature>